<dbReference type="eggNOG" id="KOG1972">
    <property type="taxonomic scope" value="Eukaryota"/>
</dbReference>
<dbReference type="HOGENOM" id="CLU_007550_0_0_1"/>
<dbReference type="GO" id="GO:0031048">
    <property type="term" value="P:regulatory ncRNA-mediated heterochromatin formation"/>
    <property type="evidence" value="ECO:0007669"/>
    <property type="project" value="TreeGrafter"/>
</dbReference>
<dbReference type="STRING" id="675120.N1PWM9"/>
<reference evidence="6" key="1">
    <citation type="journal article" date="2012" name="PLoS Genet.">
        <title>The genomes of the fungal plant pathogens Cladosporium fulvum and Dothistroma septosporum reveal adaptation to different hosts and lifestyles but also signatures of common ancestry.</title>
        <authorList>
            <person name="de Wit P.J.G.M."/>
            <person name="van der Burgt A."/>
            <person name="Oekmen B."/>
            <person name="Stergiopoulos I."/>
            <person name="Abd-Elsalam K.A."/>
            <person name="Aerts A.L."/>
            <person name="Bahkali A.H."/>
            <person name="Beenen H.G."/>
            <person name="Chettri P."/>
            <person name="Cox M.P."/>
            <person name="Datema E."/>
            <person name="de Vries R.P."/>
            <person name="Dhillon B."/>
            <person name="Ganley A.R."/>
            <person name="Griffiths S.A."/>
            <person name="Guo Y."/>
            <person name="Hamelin R.C."/>
            <person name="Henrissat B."/>
            <person name="Kabir M.S."/>
            <person name="Jashni M.K."/>
            <person name="Kema G."/>
            <person name="Klaubauf S."/>
            <person name="Lapidus A."/>
            <person name="Levasseur A."/>
            <person name="Lindquist E."/>
            <person name="Mehrabi R."/>
            <person name="Ohm R.A."/>
            <person name="Owen T.J."/>
            <person name="Salamov A."/>
            <person name="Schwelm A."/>
            <person name="Schijlen E."/>
            <person name="Sun H."/>
            <person name="van den Burg H.A."/>
            <person name="van Ham R.C.H.J."/>
            <person name="Zhang S."/>
            <person name="Goodwin S.B."/>
            <person name="Grigoriev I.V."/>
            <person name="Collemare J."/>
            <person name="Bradshaw R.E."/>
        </authorList>
    </citation>
    <scope>NUCLEOTIDE SEQUENCE [LARGE SCALE GENOMIC DNA]</scope>
    <source>
        <strain evidence="6">NZE10 / CBS 128990</strain>
    </source>
</reference>
<feature type="compositionally biased region" description="Basic and acidic residues" evidence="4">
    <location>
        <begin position="131"/>
        <end position="148"/>
    </location>
</feature>
<evidence type="ECO:0000256" key="2">
    <source>
        <dbReference type="ARBA" id="ARBA00009265"/>
    </source>
</evidence>
<accession>N1PWM9</accession>
<dbReference type="InterPro" id="IPR013633">
    <property type="entry name" value="NRDE-2"/>
</dbReference>
<feature type="region of interest" description="Disordered" evidence="4">
    <location>
        <begin position="112"/>
        <end position="166"/>
    </location>
</feature>
<evidence type="ECO:0000256" key="3">
    <source>
        <dbReference type="ARBA" id="ARBA00023242"/>
    </source>
</evidence>
<dbReference type="PANTHER" id="PTHR13471">
    <property type="entry name" value="TETRATRICOPEPTIDE-LIKE HELICAL"/>
    <property type="match status" value="1"/>
</dbReference>
<comment type="subcellular location">
    <subcellularLocation>
        <location evidence="1">Nucleus</location>
    </subcellularLocation>
</comment>
<evidence type="ECO:0000256" key="4">
    <source>
        <dbReference type="SAM" id="MobiDB-lite"/>
    </source>
</evidence>
<protein>
    <submittedName>
        <fullName evidence="5">Uncharacterized protein</fullName>
    </submittedName>
</protein>
<comment type="similarity">
    <text evidence="2">Belongs to the NRDE2 family.</text>
</comment>
<gene>
    <name evidence="5" type="ORF">DOTSEDRAFT_85899</name>
</gene>
<keyword evidence="6" id="KW-1185">Reference proteome</keyword>
<dbReference type="GO" id="GO:0071013">
    <property type="term" value="C:catalytic step 2 spliceosome"/>
    <property type="evidence" value="ECO:0007669"/>
    <property type="project" value="TreeGrafter"/>
</dbReference>
<dbReference type="AlphaFoldDB" id="N1PWM9"/>
<dbReference type="Proteomes" id="UP000016933">
    <property type="component" value="Unassembled WGS sequence"/>
</dbReference>
<dbReference type="OMA" id="MRDKELH"/>
<dbReference type="PANTHER" id="PTHR13471:SF0">
    <property type="entry name" value="NUCLEAR EXOSOME REGULATOR NRDE2"/>
    <property type="match status" value="1"/>
</dbReference>
<dbReference type="OrthoDB" id="297219at2759"/>
<dbReference type="Pfam" id="PF08424">
    <property type="entry name" value="NRDE-2"/>
    <property type="match status" value="1"/>
</dbReference>
<evidence type="ECO:0000313" key="6">
    <source>
        <dbReference type="Proteomes" id="UP000016933"/>
    </source>
</evidence>
<dbReference type="EMBL" id="KB446536">
    <property type="protein sequence ID" value="EME47403.1"/>
    <property type="molecule type" value="Genomic_DNA"/>
</dbReference>
<name>N1PWM9_DOTSN</name>
<proteinExistence type="inferred from homology"/>
<keyword evidence="3" id="KW-0539">Nucleus</keyword>
<sequence length="976" mass="109513">MCAIRADAGEFEESNLYIVDRRGDAKNVEYGSLHRYSIPAYHSIGYGNVVGLSPQAKIDREASNEKTVVLTAANRKNRTRLPRLLTGKHGRSHETRLRHVFNASDAPTDLESDYVKLRPTQRRKRGSKTPEAIDHRSIEGKAKAHEQPVDEDLDFASDSQPGDSGDALELQARQQNAVLSKATKGNPEDLDAWLALSEHQATMVHAGAELMTFTFSERRALADLRLSILHQAASHIKKGHPGRDQLLLATIEEGSIIWASTRASSRWKDILAECPGSILLWTKYLDHIQERYPGFQYDECKASFLQCMRVLREASARPQGNEQGGIARLQVYSLLRLTTFVRDAGYSEVAVAAWQALLEYHFFAPADLIAATVDEKLEHFESFWDSEVPRIGEENAEGWNRHRESGDCEARTSASSRPASSDLKCAWASFAELEATLSEFRLPASADDDDAVADPFRCVMFSDIREILESMGTGLHLPTLADGFLAFLELPARPCIGVDDGINMSNLDSHTAEYGAFRAAHLLRLPHDTASELRQCRETTESLFAQENSAFEVFREKYGMNERYENIIRFADRSLAALVAINKHDDVLAEYYLAFKVQLLPDEAAKLAKKQLKERSSSLRLYNAYALIETRLGREQKADSVWCATLGMRSGIDSTAPDDAVLLWHSRTLSTALGSTASALPYLLSIVNEQSETWDDQAGNDNQSVQCLKVMRKLQEGFDRMMLGSKHAHAALYADLLAWLAYLNSSYDLDETFRAYEKCSTPMSRQHAKLGLELLQQYKAGFVKHHIKLKRPYKPAALRREIDDSLSLFPNNSILIDLARQLATQDRLRTLVHDQKSVGPAQRSIVQWVSKITEELQRTADTSSGSTVNTVRATFTSALLSLDSKVKHAPALWFMWLRFECNQASSRSSEGVDAYARAKQVFLDGIRYLPWHKHWAIAGMAFFSERGSSEVELRQLHDTLVERGLRLRLDVEGALS</sequence>
<organism evidence="5 6">
    <name type="scientific">Dothistroma septosporum (strain NZE10 / CBS 128990)</name>
    <name type="common">Red band needle blight fungus</name>
    <name type="synonym">Mycosphaerella pini</name>
    <dbReference type="NCBI Taxonomy" id="675120"/>
    <lineage>
        <taxon>Eukaryota</taxon>
        <taxon>Fungi</taxon>
        <taxon>Dikarya</taxon>
        <taxon>Ascomycota</taxon>
        <taxon>Pezizomycotina</taxon>
        <taxon>Dothideomycetes</taxon>
        <taxon>Dothideomycetidae</taxon>
        <taxon>Mycosphaerellales</taxon>
        <taxon>Mycosphaerellaceae</taxon>
        <taxon>Dothistroma</taxon>
    </lineage>
</organism>
<evidence type="ECO:0000256" key="1">
    <source>
        <dbReference type="ARBA" id="ARBA00004123"/>
    </source>
</evidence>
<dbReference type="GO" id="GO:1902369">
    <property type="term" value="P:negative regulation of RNA catabolic process"/>
    <property type="evidence" value="ECO:0007669"/>
    <property type="project" value="TreeGrafter"/>
</dbReference>
<evidence type="ECO:0000313" key="5">
    <source>
        <dbReference type="EMBL" id="EME47403.1"/>
    </source>
</evidence>
<reference evidence="5 6" key="2">
    <citation type="journal article" date="2012" name="PLoS Pathog.">
        <title>Diverse lifestyles and strategies of plant pathogenesis encoded in the genomes of eighteen Dothideomycetes fungi.</title>
        <authorList>
            <person name="Ohm R.A."/>
            <person name="Feau N."/>
            <person name="Henrissat B."/>
            <person name="Schoch C.L."/>
            <person name="Horwitz B.A."/>
            <person name="Barry K.W."/>
            <person name="Condon B.J."/>
            <person name="Copeland A.C."/>
            <person name="Dhillon B."/>
            <person name="Glaser F."/>
            <person name="Hesse C.N."/>
            <person name="Kosti I."/>
            <person name="LaButti K."/>
            <person name="Lindquist E.A."/>
            <person name="Lucas S."/>
            <person name="Salamov A.A."/>
            <person name="Bradshaw R.E."/>
            <person name="Ciuffetti L."/>
            <person name="Hamelin R.C."/>
            <person name="Kema G.H.J."/>
            <person name="Lawrence C."/>
            <person name="Scott J.A."/>
            <person name="Spatafora J.W."/>
            <person name="Turgeon B.G."/>
            <person name="de Wit P.J.G.M."/>
            <person name="Zhong S."/>
            <person name="Goodwin S.B."/>
            <person name="Grigoriev I.V."/>
        </authorList>
    </citation>
    <scope>NUCLEOTIDE SEQUENCE [LARGE SCALE GENOMIC DNA]</scope>
    <source>
        <strain evidence="6">NZE10 / CBS 128990</strain>
    </source>
</reference>